<feature type="compositionally biased region" description="Polar residues" evidence="1">
    <location>
        <begin position="109"/>
        <end position="124"/>
    </location>
</feature>
<keyword evidence="3" id="KW-1185">Reference proteome</keyword>
<evidence type="ECO:0000313" key="3">
    <source>
        <dbReference type="Proteomes" id="UP000245119"/>
    </source>
</evidence>
<sequence length="134" mass="15059">MDGTEHFYKERLSFEHQYNSRTDPNYPIRGKRHGAFVVDRIDQESAQRFIDYHTKLNDECPIVTNFGSPRLNPIPVPELHCVNSHACALSKQTAVPDAQVSANRLPASQPEQNAATDYQQNSLLASPLPENVKG</sequence>
<evidence type="ECO:0000313" key="2">
    <source>
        <dbReference type="EMBL" id="PVD26299.1"/>
    </source>
</evidence>
<dbReference type="PANTHER" id="PTHR35087:SF1">
    <property type="entry name" value="RIKEN CDNA 4930505A04 GENE"/>
    <property type="match status" value="1"/>
</dbReference>
<protein>
    <submittedName>
        <fullName evidence="2">Uncharacterized protein</fullName>
    </submittedName>
</protein>
<dbReference type="Pfam" id="PF15667">
    <property type="entry name" value="CMIP6"/>
    <property type="match status" value="1"/>
</dbReference>
<dbReference type="InterPro" id="IPR031365">
    <property type="entry name" value="CMIP6"/>
</dbReference>
<organism evidence="2 3">
    <name type="scientific">Pomacea canaliculata</name>
    <name type="common">Golden apple snail</name>
    <dbReference type="NCBI Taxonomy" id="400727"/>
    <lineage>
        <taxon>Eukaryota</taxon>
        <taxon>Metazoa</taxon>
        <taxon>Spiralia</taxon>
        <taxon>Lophotrochozoa</taxon>
        <taxon>Mollusca</taxon>
        <taxon>Gastropoda</taxon>
        <taxon>Caenogastropoda</taxon>
        <taxon>Architaenioglossa</taxon>
        <taxon>Ampullarioidea</taxon>
        <taxon>Ampullariidae</taxon>
        <taxon>Pomacea</taxon>
    </lineage>
</organism>
<dbReference type="PANTHER" id="PTHR35087">
    <property type="entry name" value="SIMILAR TO HYPOTHETICAL PROTEIN FLJ40298"/>
    <property type="match status" value="1"/>
</dbReference>
<comment type="caution">
    <text evidence="2">The sequence shown here is derived from an EMBL/GenBank/DDBJ whole genome shotgun (WGS) entry which is preliminary data.</text>
</comment>
<feature type="region of interest" description="Disordered" evidence="1">
    <location>
        <begin position="98"/>
        <end position="134"/>
    </location>
</feature>
<dbReference type="OrthoDB" id="9971371at2759"/>
<evidence type="ECO:0000256" key="1">
    <source>
        <dbReference type="SAM" id="MobiDB-lite"/>
    </source>
</evidence>
<reference evidence="2 3" key="1">
    <citation type="submission" date="2018-04" db="EMBL/GenBank/DDBJ databases">
        <title>The genome of golden apple snail Pomacea canaliculata provides insight into stress tolerance and invasive adaptation.</title>
        <authorList>
            <person name="Liu C."/>
            <person name="Liu B."/>
            <person name="Ren Y."/>
            <person name="Zhang Y."/>
            <person name="Wang H."/>
            <person name="Li S."/>
            <person name="Jiang F."/>
            <person name="Yin L."/>
            <person name="Zhang G."/>
            <person name="Qian W."/>
            <person name="Fan W."/>
        </authorList>
    </citation>
    <scope>NUCLEOTIDE SEQUENCE [LARGE SCALE GENOMIC DNA]</scope>
    <source>
        <strain evidence="2">SZHN2017</strain>
        <tissue evidence="2">Muscle</tissue>
    </source>
</reference>
<dbReference type="AlphaFoldDB" id="A0A2T7NYQ8"/>
<name>A0A2T7NYQ8_POMCA</name>
<dbReference type="EMBL" id="PZQS01000008">
    <property type="protein sequence ID" value="PVD26299.1"/>
    <property type="molecule type" value="Genomic_DNA"/>
</dbReference>
<accession>A0A2T7NYQ8</accession>
<dbReference type="Proteomes" id="UP000245119">
    <property type="component" value="Linkage Group LG8"/>
</dbReference>
<gene>
    <name evidence="2" type="ORF">C0Q70_13970</name>
</gene>
<proteinExistence type="predicted"/>